<protein>
    <submittedName>
        <fullName evidence="5">Solute carrier family 46 member 2</fullName>
    </submittedName>
</protein>
<evidence type="ECO:0000256" key="4">
    <source>
        <dbReference type="ARBA" id="ARBA00023136"/>
    </source>
</evidence>
<dbReference type="Ensembl" id="ENSCMUT00000027604.2">
    <property type="protein sequence ID" value="ENSCMUP00000025679.2"/>
    <property type="gene ID" value="ENSCMUG00000015625.2"/>
</dbReference>
<evidence type="ECO:0000313" key="5">
    <source>
        <dbReference type="Ensembl" id="ENSCMUP00000025679.2"/>
    </source>
</evidence>
<organism evidence="5 6">
    <name type="scientific">Corvus moneduloides</name>
    <name type="common">New Caledonian crow</name>
    <dbReference type="NCBI Taxonomy" id="1196302"/>
    <lineage>
        <taxon>Eukaryota</taxon>
        <taxon>Metazoa</taxon>
        <taxon>Chordata</taxon>
        <taxon>Craniata</taxon>
        <taxon>Vertebrata</taxon>
        <taxon>Euteleostomi</taxon>
        <taxon>Archelosauria</taxon>
        <taxon>Archosauria</taxon>
        <taxon>Dinosauria</taxon>
        <taxon>Saurischia</taxon>
        <taxon>Theropoda</taxon>
        <taxon>Coelurosauria</taxon>
        <taxon>Aves</taxon>
        <taxon>Neognathae</taxon>
        <taxon>Neoaves</taxon>
        <taxon>Telluraves</taxon>
        <taxon>Australaves</taxon>
        <taxon>Passeriformes</taxon>
        <taxon>Corvoidea</taxon>
        <taxon>Corvidae</taxon>
        <taxon>Corvus</taxon>
    </lineage>
</organism>
<accession>A0A8U7P2J8</accession>
<dbReference type="PANTHER" id="PTHR23507:SF3">
    <property type="entry name" value="THYMIC STROMAL COTRANSPORTER HOMOLOG"/>
    <property type="match status" value="1"/>
</dbReference>
<accession>A0A8C3ETF9</accession>
<dbReference type="PANTHER" id="PTHR23507">
    <property type="entry name" value="ZGC:174356"/>
    <property type="match status" value="1"/>
</dbReference>
<comment type="subcellular location">
    <subcellularLocation>
        <location evidence="1">Membrane</location>
        <topology evidence="1">Multi-pass membrane protein</topology>
    </subcellularLocation>
</comment>
<name>A0A8C3ETF9_CORMO</name>
<evidence type="ECO:0000256" key="1">
    <source>
        <dbReference type="ARBA" id="ARBA00004141"/>
    </source>
</evidence>
<dbReference type="GO" id="GO:0022857">
    <property type="term" value="F:transmembrane transporter activity"/>
    <property type="evidence" value="ECO:0007669"/>
    <property type="project" value="TreeGrafter"/>
</dbReference>
<evidence type="ECO:0000256" key="3">
    <source>
        <dbReference type="ARBA" id="ARBA00022989"/>
    </source>
</evidence>
<dbReference type="OMA" id="AYWSGVM"/>
<reference evidence="5" key="3">
    <citation type="submission" date="2025-09" db="UniProtKB">
        <authorList>
            <consortium name="Ensembl"/>
        </authorList>
    </citation>
    <scope>IDENTIFICATION</scope>
</reference>
<dbReference type="SUPFAM" id="SSF103473">
    <property type="entry name" value="MFS general substrate transporter"/>
    <property type="match status" value="1"/>
</dbReference>
<evidence type="ECO:0000256" key="2">
    <source>
        <dbReference type="ARBA" id="ARBA00022692"/>
    </source>
</evidence>
<dbReference type="Gene3D" id="1.20.1250.20">
    <property type="entry name" value="MFS general substrate transporter like domains"/>
    <property type="match status" value="1"/>
</dbReference>
<dbReference type="InterPro" id="IPR036259">
    <property type="entry name" value="MFS_trans_sf"/>
</dbReference>
<dbReference type="Proteomes" id="UP000694553">
    <property type="component" value="Unassembled WGS sequence"/>
</dbReference>
<dbReference type="GO" id="GO:0016020">
    <property type="term" value="C:membrane"/>
    <property type="evidence" value="ECO:0007669"/>
    <property type="project" value="UniProtKB-SubCell"/>
</dbReference>
<gene>
    <name evidence="5" type="primary">SLC46A2</name>
</gene>
<evidence type="ECO:0000313" key="6">
    <source>
        <dbReference type="Proteomes" id="UP000694553"/>
    </source>
</evidence>
<keyword evidence="3" id="KW-1133">Transmembrane helix</keyword>
<keyword evidence="2" id="KW-0812">Transmembrane</keyword>
<dbReference type="AlphaFoldDB" id="A0A8C3ETF9"/>
<sequence length="557" mass="60440">MCQPCSELRVVCHQELEIIQALFQSRVWEQWQEKSMKEEKCAKLPCRILCCCGRHGELGMVGICVAAVTSAGRIALTVSRASEELFPHVHLRESSSLQEDVVASSMVGIAAMRTWIEPVVAGSQVASAFYDTALLLVVKNYYSLTNSTAPSHAVEDAQQKAVSNFYIIYNLVLGLSPLVSAYGLSKLGDRIHRKIPICFPLLGYMGSKTLLLLLILLDWPVEVMYGAAAFNGLTGGFTTLWAGIMALGSLGSSESKRSLRLIIIELVYGLAGFLGSMASGYLFVGFSDRYREGTVLVCCSIACYAFCLLYSIFVLTVPKPAASCPAKAKSTEEVGGQLPEAAAAGSSQPSEGSISTPVSPSKLIIILLIVAAILYDLAVAGAMNVLPLFLLREPLSWNAVEIGHGNAAGYMIFITSFLGVLVFSRYLRDITMIMIGVASFSAGILIMAFVQWTFLFYIARAVMLFALIPLPTIRSMLSKHVEGSSYGKVFVLLQLSLVTTGVVTSTVYNKIYQNTLDWYSGFCFILSFLVGCLTFLPLSFVAIKQRSTTGSLEILTE</sequence>
<reference evidence="6" key="1">
    <citation type="submission" date="2019-10" db="EMBL/GenBank/DDBJ databases">
        <title>Corvus moneduloides (New Caledonian crow) genome, bCorMon1, primary haplotype.</title>
        <authorList>
            <person name="Rutz C."/>
            <person name="Fungtammasan C."/>
            <person name="Mountcastle J."/>
            <person name="Formenti G."/>
            <person name="Chow W."/>
            <person name="Howe K."/>
            <person name="Steele M.P."/>
            <person name="Fernandes J."/>
            <person name="Gilbert M.T.P."/>
            <person name="Fedrigo O."/>
            <person name="Jarvis E.D."/>
            <person name="Gemmell N."/>
        </authorList>
    </citation>
    <scope>NUCLEOTIDE SEQUENCE [LARGE SCALE GENOMIC DNA]</scope>
</reference>
<keyword evidence="4" id="KW-0472">Membrane</keyword>
<keyword evidence="6" id="KW-1185">Reference proteome</keyword>
<reference evidence="5" key="2">
    <citation type="submission" date="2025-08" db="UniProtKB">
        <authorList>
            <consortium name="Ensembl"/>
        </authorList>
    </citation>
    <scope>IDENTIFICATION</scope>
</reference>
<proteinExistence type="predicted"/>